<dbReference type="PANTHER" id="PTHR33608">
    <property type="entry name" value="BLL2464 PROTEIN"/>
    <property type="match status" value="1"/>
</dbReference>
<reference evidence="2 3" key="1">
    <citation type="submission" date="2019-10" db="EMBL/GenBank/DDBJ databases">
        <title>Extracellular Electron Transfer in a Candidatus Methanoperedens spp. Enrichment Culture.</title>
        <authorList>
            <person name="Berger S."/>
            <person name="Rangel Shaw D."/>
            <person name="Berben T."/>
            <person name="In 'T Zandt M."/>
            <person name="Frank J."/>
            <person name="Reimann J."/>
            <person name="Jetten M.S.M."/>
            <person name="Welte C.U."/>
        </authorList>
    </citation>
    <scope>NUCLEOTIDE SEQUENCE [LARGE SCALE GENOMIC DNA]</scope>
    <source>
        <strain evidence="2">SB12</strain>
    </source>
</reference>
<organism evidence="2 3">
    <name type="scientific">Leptonema illini</name>
    <dbReference type="NCBI Taxonomy" id="183"/>
    <lineage>
        <taxon>Bacteria</taxon>
        <taxon>Pseudomonadati</taxon>
        <taxon>Spirochaetota</taxon>
        <taxon>Spirochaetia</taxon>
        <taxon>Leptospirales</taxon>
        <taxon>Leptospiraceae</taxon>
        <taxon>Leptonema</taxon>
    </lineage>
</organism>
<dbReference type="Gene3D" id="3.40.50.410">
    <property type="entry name" value="von Willebrand factor, type A domain"/>
    <property type="match status" value="1"/>
</dbReference>
<proteinExistence type="predicted"/>
<comment type="caution">
    <text evidence="2">The sequence shown here is derived from an EMBL/GenBank/DDBJ whole genome shotgun (WGS) entry which is preliminary data.</text>
</comment>
<gene>
    <name evidence="2" type="ORF">F9K24_05795</name>
</gene>
<evidence type="ECO:0000259" key="1">
    <source>
        <dbReference type="Pfam" id="PF01882"/>
    </source>
</evidence>
<accession>A0A833H375</accession>
<dbReference type="Pfam" id="PF01882">
    <property type="entry name" value="DUF58"/>
    <property type="match status" value="1"/>
</dbReference>
<dbReference type="EMBL" id="WBUI01000004">
    <property type="protein sequence ID" value="KAB2933978.1"/>
    <property type="molecule type" value="Genomic_DNA"/>
</dbReference>
<dbReference type="PANTHER" id="PTHR33608:SF6">
    <property type="entry name" value="BLL2464 PROTEIN"/>
    <property type="match status" value="1"/>
</dbReference>
<dbReference type="InterPro" id="IPR036465">
    <property type="entry name" value="vWFA_dom_sf"/>
</dbReference>
<dbReference type="InterPro" id="IPR002881">
    <property type="entry name" value="DUF58"/>
</dbReference>
<evidence type="ECO:0000313" key="3">
    <source>
        <dbReference type="Proteomes" id="UP000460298"/>
    </source>
</evidence>
<dbReference type="AlphaFoldDB" id="A0A833H375"/>
<evidence type="ECO:0000313" key="2">
    <source>
        <dbReference type="EMBL" id="KAB2933978.1"/>
    </source>
</evidence>
<name>A0A833H375_9LEPT</name>
<sequence>MIRGDTERLLREVRELEFRSRKNVTGFLPGNYATTYTGSGLSFREARKYLAGDPVRHIDWNMTARLGEPFVRTFHEEREREIFLAIDVSPSMYTGYQTRNKIETAIEVAATLALSAVKQRDRLGYLLFSDSVHRIHPPRPGKAQLHRLLSDLVQYSTVTEPSGSTDPRVAIHAIEALRGRRFVIFLISDFIDHDVPDDLRFVRRRHDVSLLHIYDPIEFGDTMKADPDLLLPVFAPESGRRAMMKPSLMKEHTLAATRSVLEQAATKYRILVHSISTSDAVGPALGAFLHRKRSLV</sequence>
<dbReference type="Proteomes" id="UP000460298">
    <property type="component" value="Unassembled WGS sequence"/>
</dbReference>
<protein>
    <submittedName>
        <fullName evidence="2">DUF58 domain-containing protein</fullName>
    </submittedName>
</protein>
<dbReference type="CDD" id="cd00198">
    <property type="entry name" value="vWFA"/>
    <property type="match status" value="1"/>
</dbReference>
<dbReference type="SUPFAM" id="SSF53300">
    <property type="entry name" value="vWA-like"/>
    <property type="match status" value="1"/>
</dbReference>
<feature type="domain" description="DUF58" evidence="1">
    <location>
        <begin position="45"/>
        <end position="218"/>
    </location>
</feature>